<dbReference type="PANTHER" id="PTHR11422">
    <property type="entry name" value="T-CELL SURFACE GLYCOPROTEIN CD4"/>
    <property type="match status" value="1"/>
</dbReference>
<accession>A0ABV0ZQH0</accession>
<reference evidence="4 5" key="1">
    <citation type="submission" date="2021-06" db="EMBL/GenBank/DDBJ databases">
        <authorList>
            <person name="Palmer J.M."/>
        </authorList>
    </citation>
    <scope>NUCLEOTIDE SEQUENCE [LARGE SCALE GENOMIC DNA]</scope>
    <source>
        <strain evidence="4 5">AS_MEX2019</strain>
        <tissue evidence="4">Muscle</tissue>
    </source>
</reference>
<dbReference type="Proteomes" id="UP001469553">
    <property type="component" value="Unassembled WGS sequence"/>
</dbReference>
<feature type="signal peptide" evidence="2">
    <location>
        <begin position="1"/>
        <end position="19"/>
    </location>
</feature>
<evidence type="ECO:0000313" key="5">
    <source>
        <dbReference type="Proteomes" id="UP001469553"/>
    </source>
</evidence>
<dbReference type="Pfam" id="PF00047">
    <property type="entry name" value="ig"/>
    <property type="match status" value="1"/>
</dbReference>
<dbReference type="InterPro" id="IPR013783">
    <property type="entry name" value="Ig-like_fold"/>
</dbReference>
<sequence>MSAVVAFVIIMLHFEAGVSVVEVYLYHRVGDSATLPCKGARPYSPPTMVSWLYNADASQTSYKVQNGNFFRPSPKESRVNLSMNLSLVINNITAEDAGRYSCRTGVSLYLDTLVYLSVLTISPRSPEADPNRENTATVECSLLRKFDIPPHAENSLRWLDETGTVLDQCECWTKCSSVLTVTPQRDRSRTYTCQFVQKQAVKIQAHHTLDMGSTDRSPLNYVMLTLRITALILMIRVTVAVNRKRVSEQLLNDIRVGNYDKDEDGDSTVSYENV</sequence>
<feature type="domain" description="Ig-like" evidence="3">
    <location>
        <begin position="30"/>
        <end position="103"/>
    </location>
</feature>
<dbReference type="Gene3D" id="2.60.40.10">
    <property type="entry name" value="Immunoglobulins"/>
    <property type="match status" value="1"/>
</dbReference>
<name>A0ABV0ZQH0_9TELE</name>
<keyword evidence="1" id="KW-0393">Immunoglobulin domain</keyword>
<dbReference type="EMBL" id="JAHRIP010068095">
    <property type="protein sequence ID" value="MEQ2308027.1"/>
    <property type="molecule type" value="Genomic_DNA"/>
</dbReference>
<dbReference type="InterPro" id="IPR007110">
    <property type="entry name" value="Ig-like_dom"/>
</dbReference>
<dbReference type="SMART" id="SM00408">
    <property type="entry name" value="IGc2"/>
    <property type="match status" value="1"/>
</dbReference>
<evidence type="ECO:0000313" key="4">
    <source>
        <dbReference type="EMBL" id="MEQ2308027.1"/>
    </source>
</evidence>
<comment type="caution">
    <text evidence="4">The sequence shown here is derived from an EMBL/GenBank/DDBJ whole genome shotgun (WGS) entry which is preliminary data.</text>
</comment>
<protein>
    <recommendedName>
        <fullName evidence="3">Ig-like domain-containing protein</fullName>
    </recommendedName>
</protein>
<dbReference type="InterPro" id="IPR013151">
    <property type="entry name" value="Immunoglobulin_dom"/>
</dbReference>
<evidence type="ECO:0000256" key="2">
    <source>
        <dbReference type="SAM" id="SignalP"/>
    </source>
</evidence>
<dbReference type="InterPro" id="IPR003599">
    <property type="entry name" value="Ig_sub"/>
</dbReference>
<proteinExistence type="predicted"/>
<dbReference type="SUPFAM" id="SSF48726">
    <property type="entry name" value="Immunoglobulin"/>
    <property type="match status" value="1"/>
</dbReference>
<dbReference type="CDD" id="cd00096">
    <property type="entry name" value="Ig"/>
    <property type="match status" value="1"/>
</dbReference>
<feature type="chain" id="PRO_5047418226" description="Ig-like domain-containing protein" evidence="2">
    <location>
        <begin position="20"/>
        <end position="274"/>
    </location>
</feature>
<evidence type="ECO:0000256" key="1">
    <source>
        <dbReference type="ARBA" id="ARBA00023319"/>
    </source>
</evidence>
<dbReference type="InterPro" id="IPR003598">
    <property type="entry name" value="Ig_sub2"/>
</dbReference>
<organism evidence="4 5">
    <name type="scientific">Ameca splendens</name>
    <dbReference type="NCBI Taxonomy" id="208324"/>
    <lineage>
        <taxon>Eukaryota</taxon>
        <taxon>Metazoa</taxon>
        <taxon>Chordata</taxon>
        <taxon>Craniata</taxon>
        <taxon>Vertebrata</taxon>
        <taxon>Euteleostomi</taxon>
        <taxon>Actinopterygii</taxon>
        <taxon>Neopterygii</taxon>
        <taxon>Teleostei</taxon>
        <taxon>Neoteleostei</taxon>
        <taxon>Acanthomorphata</taxon>
        <taxon>Ovalentaria</taxon>
        <taxon>Atherinomorphae</taxon>
        <taxon>Cyprinodontiformes</taxon>
        <taxon>Goodeidae</taxon>
        <taxon>Ameca</taxon>
    </lineage>
</organism>
<dbReference type="SMART" id="SM00409">
    <property type="entry name" value="IG"/>
    <property type="match status" value="1"/>
</dbReference>
<gene>
    <name evidence="4" type="ORF">AMECASPLE_024038</name>
</gene>
<evidence type="ECO:0000259" key="3">
    <source>
        <dbReference type="PROSITE" id="PS50835"/>
    </source>
</evidence>
<keyword evidence="5" id="KW-1185">Reference proteome</keyword>
<keyword evidence="2" id="KW-0732">Signal</keyword>
<dbReference type="PROSITE" id="PS50835">
    <property type="entry name" value="IG_LIKE"/>
    <property type="match status" value="2"/>
</dbReference>
<dbReference type="InterPro" id="IPR036179">
    <property type="entry name" value="Ig-like_dom_sf"/>
</dbReference>
<dbReference type="PANTHER" id="PTHR11422:SF5">
    <property type="entry name" value="DIVERSE IMMUNOGLOBULIN DOMAIN-CONTAINING PROTEIN 1.1 ISOFORM X1-RELATED"/>
    <property type="match status" value="1"/>
</dbReference>
<feature type="domain" description="Ig-like" evidence="3">
    <location>
        <begin position="123"/>
        <end position="204"/>
    </location>
</feature>